<protein>
    <recommendedName>
        <fullName evidence="4">Outer membrane protein with beta-barrel domain</fullName>
    </recommendedName>
</protein>
<organism evidence="2 3">
    <name type="scientific">Flavobacterium cauense R2A-7</name>
    <dbReference type="NCBI Taxonomy" id="1341154"/>
    <lineage>
        <taxon>Bacteria</taxon>
        <taxon>Pseudomonadati</taxon>
        <taxon>Bacteroidota</taxon>
        <taxon>Flavobacteriia</taxon>
        <taxon>Flavobacteriales</taxon>
        <taxon>Flavobacteriaceae</taxon>
        <taxon>Flavobacterium</taxon>
    </lineage>
</organism>
<proteinExistence type="predicted"/>
<name>V6S6Y5_9FLAO</name>
<gene>
    <name evidence="2" type="ORF">IP98_01239</name>
</gene>
<evidence type="ECO:0000313" key="3">
    <source>
        <dbReference type="Proteomes" id="UP000319848"/>
    </source>
</evidence>
<dbReference type="STRING" id="1341154.FCR2A7T_05070"/>
<dbReference type="EMBL" id="VLKQ01000004">
    <property type="protein sequence ID" value="TWI13256.1"/>
    <property type="molecule type" value="Genomic_DNA"/>
</dbReference>
<evidence type="ECO:0008006" key="4">
    <source>
        <dbReference type="Google" id="ProtNLM"/>
    </source>
</evidence>
<comment type="caution">
    <text evidence="2">The sequence shown here is derived from an EMBL/GenBank/DDBJ whole genome shotgun (WGS) entry which is preliminary data.</text>
</comment>
<dbReference type="AlphaFoldDB" id="V6S6Y5"/>
<dbReference type="Proteomes" id="UP000319848">
    <property type="component" value="Unassembled WGS sequence"/>
</dbReference>
<evidence type="ECO:0000256" key="1">
    <source>
        <dbReference type="SAM" id="SignalP"/>
    </source>
</evidence>
<sequence length="218" mass="24512">MKKLYILLLLTVTFTAFAQHGYRDGNRIGIYGGVNQTTMITSDFNTKPELGWAAGMQVRGNYYNNFSMIFGMQFSENNFSVETLSPLLQKQDVKYKIMGAQIRLLLSYNIVKDHVSLDFGPVLQVNDKLKSDKKYEENIISGTALNAKDIADITKINGNLYVGLSAGNRRVRFIANYQFGANNILNNLNKKDEIKVKNNNHSFSGHLGILSGQLLFNL</sequence>
<accession>V6S6Y5</accession>
<feature type="chain" id="PRO_5030178853" description="Outer membrane protein with beta-barrel domain" evidence="1">
    <location>
        <begin position="19"/>
        <end position="218"/>
    </location>
</feature>
<keyword evidence="1" id="KW-0732">Signal</keyword>
<reference evidence="2 3" key="1">
    <citation type="journal article" date="2015" name="Stand. Genomic Sci.">
        <title>Genomic Encyclopedia of Bacterial and Archaeal Type Strains, Phase III: the genomes of soil and plant-associated and newly described type strains.</title>
        <authorList>
            <person name="Whitman W.B."/>
            <person name="Woyke T."/>
            <person name="Klenk H.P."/>
            <person name="Zhou Y."/>
            <person name="Lilburn T.G."/>
            <person name="Beck B.J."/>
            <person name="De Vos P."/>
            <person name="Vandamme P."/>
            <person name="Eisen J.A."/>
            <person name="Garrity G."/>
            <person name="Hugenholtz P."/>
            <person name="Kyrpides N.C."/>
        </authorList>
    </citation>
    <scope>NUCLEOTIDE SEQUENCE [LARGE SCALE GENOMIC DNA]</scope>
    <source>
        <strain evidence="2 3">CGMCC 1.7270</strain>
    </source>
</reference>
<dbReference type="RefSeq" id="WP_023569684.1">
    <property type="nucleotide sequence ID" value="NZ_AVBI01000001.1"/>
</dbReference>
<feature type="signal peptide" evidence="1">
    <location>
        <begin position="1"/>
        <end position="18"/>
    </location>
</feature>
<dbReference type="OrthoDB" id="1143271at2"/>
<keyword evidence="3" id="KW-1185">Reference proteome</keyword>
<evidence type="ECO:0000313" key="2">
    <source>
        <dbReference type="EMBL" id="TWI13256.1"/>
    </source>
</evidence>